<dbReference type="PANTHER" id="PTHR43784">
    <property type="entry name" value="GDSL-LIKE LIPASE/ACYLHYDROLASE, PUTATIVE (AFU_ORTHOLOGUE AFUA_2G00820)-RELATED"/>
    <property type="match status" value="1"/>
</dbReference>
<dbReference type="GO" id="GO:0016787">
    <property type="term" value="F:hydrolase activity"/>
    <property type="evidence" value="ECO:0007669"/>
    <property type="project" value="UniProtKB-KW"/>
</dbReference>
<evidence type="ECO:0000256" key="1">
    <source>
        <dbReference type="SAM" id="SignalP"/>
    </source>
</evidence>
<sequence>MRRILAAGAIAVAALGVVTASSNAQSPELPGNWVGTWAASPAAGVPGTEGGYPDYSIRNLVHTSVGGASVRVRLSNAFGTQPLTLGKVTVAIAAEPNTPRAVPGSMRTLTFGGAETTVIPAGAEVLSDAALLRVPQDGDLLVTTFTPAPSGPVTHHPAALQTSFFTKAGDRAAEESGASFTEQTSVWHYVSGVDVRSPARGSVVTLGDSITDGVGGTPGTNQRWPDFLSDRLQAAGRPLGVLNAGISANRLLLDVPGSGAGRNALARLDEDVLSLGGVKTLVVLEGINDIQQTPHQTDPAQIIAAYRQLIAQAHARGIRVIGGTLTPFKGWRVYNETLEATRLAVNEFIRHGGAFDGVVDFDAAIRDPQDPLRMLPAYDCGDHLHPNDAGFRAMADAVDLALLR</sequence>
<dbReference type="KEGG" id="aab:A4R43_09080"/>
<dbReference type="Pfam" id="PF13472">
    <property type="entry name" value="Lipase_GDSL_2"/>
    <property type="match status" value="1"/>
</dbReference>
<evidence type="ECO:0000313" key="3">
    <source>
        <dbReference type="EMBL" id="AXB42667.1"/>
    </source>
</evidence>
<dbReference type="InterPro" id="IPR053140">
    <property type="entry name" value="GDSL_Rv0518-like"/>
</dbReference>
<dbReference type="InterPro" id="IPR036514">
    <property type="entry name" value="SGNH_hydro_sf"/>
</dbReference>
<keyword evidence="1" id="KW-0732">Signal</keyword>
<gene>
    <name evidence="3" type="ORF">A4R43_09080</name>
</gene>
<keyword evidence="3" id="KW-0378">Hydrolase</keyword>
<protein>
    <submittedName>
        <fullName evidence="3">SGNH hydrolase</fullName>
    </submittedName>
</protein>
<keyword evidence="4" id="KW-1185">Reference proteome</keyword>
<dbReference type="PANTHER" id="PTHR43784:SF2">
    <property type="entry name" value="GDSL-LIKE LIPASE_ACYLHYDROLASE, PUTATIVE (AFU_ORTHOLOGUE AFUA_2G00820)-RELATED"/>
    <property type="match status" value="1"/>
</dbReference>
<name>A0A344L3P3_9PSEU</name>
<accession>A0A344L3P3</accession>
<dbReference type="EMBL" id="CP015163">
    <property type="protein sequence ID" value="AXB42667.1"/>
    <property type="molecule type" value="Genomic_DNA"/>
</dbReference>
<proteinExistence type="predicted"/>
<dbReference type="CDD" id="cd01830">
    <property type="entry name" value="XynE_like"/>
    <property type="match status" value="1"/>
</dbReference>
<reference evidence="3 4" key="1">
    <citation type="submission" date="2016-04" db="EMBL/GenBank/DDBJ databases">
        <title>Complete genome sequence and analysis of deep-sea sediment isolate, Amycolatopsis sp. WP1.</title>
        <authorList>
            <person name="Wang H."/>
            <person name="Chen S."/>
            <person name="Wu Q."/>
        </authorList>
    </citation>
    <scope>NUCLEOTIDE SEQUENCE [LARGE SCALE GENOMIC DNA]</scope>
    <source>
        <strain evidence="3 4">WP1</strain>
    </source>
</reference>
<dbReference type="Gene3D" id="3.40.50.1110">
    <property type="entry name" value="SGNH hydrolase"/>
    <property type="match status" value="1"/>
</dbReference>
<evidence type="ECO:0000313" key="4">
    <source>
        <dbReference type="Proteomes" id="UP000250434"/>
    </source>
</evidence>
<feature type="chain" id="PRO_5038379211" evidence="1">
    <location>
        <begin position="25"/>
        <end position="404"/>
    </location>
</feature>
<dbReference type="RefSeq" id="WP_113691929.1">
    <property type="nucleotide sequence ID" value="NZ_CP015163.1"/>
</dbReference>
<dbReference type="Proteomes" id="UP000250434">
    <property type="component" value="Chromosome"/>
</dbReference>
<feature type="signal peptide" evidence="1">
    <location>
        <begin position="1"/>
        <end position="24"/>
    </location>
</feature>
<dbReference type="InterPro" id="IPR013830">
    <property type="entry name" value="SGNH_hydro"/>
</dbReference>
<dbReference type="AlphaFoldDB" id="A0A344L3P3"/>
<organism evidence="3 4">
    <name type="scientific">Amycolatopsis albispora</name>
    <dbReference type="NCBI Taxonomy" id="1804986"/>
    <lineage>
        <taxon>Bacteria</taxon>
        <taxon>Bacillati</taxon>
        <taxon>Actinomycetota</taxon>
        <taxon>Actinomycetes</taxon>
        <taxon>Pseudonocardiales</taxon>
        <taxon>Pseudonocardiaceae</taxon>
        <taxon>Amycolatopsis</taxon>
    </lineage>
</organism>
<evidence type="ECO:0000259" key="2">
    <source>
        <dbReference type="Pfam" id="PF13472"/>
    </source>
</evidence>
<dbReference type="OrthoDB" id="1828825at2"/>
<dbReference type="SUPFAM" id="SSF52266">
    <property type="entry name" value="SGNH hydrolase"/>
    <property type="match status" value="1"/>
</dbReference>
<feature type="domain" description="SGNH hydrolase-type esterase" evidence="2">
    <location>
        <begin position="206"/>
        <end position="393"/>
    </location>
</feature>